<feature type="transmembrane region" description="Helical" evidence="8">
    <location>
        <begin position="56"/>
        <end position="76"/>
    </location>
</feature>
<dbReference type="Pfam" id="PF01545">
    <property type="entry name" value="Cation_efflux"/>
    <property type="match status" value="1"/>
</dbReference>
<evidence type="ECO:0000259" key="10">
    <source>
        <dbReference type="Pfam" id="PF16916"/>
    </source>
</evidence>
<sequence>MSGHSHDHSGAHDHAAGADRPRILAAFGVTVLILVAELVGAILSGSLALLADAGHMFTDASGLLIALIAATLALRPPTPERTWGYKRAEVLAAALQAGLLLVVGAFILYEAIRRLIEPEGIASESMLWFGIIGLVGNAISLLVLAGGRKSSLNLRAAFLEVLNDALGSAAVIIAAVIISLTGWTRADSLVSLLIGALIIPRTLRLLKETTDVLLAATPKGLDLRAVRQHILAMDHVIDIHDLHATLIGTGTPVITGHVTLEDECMKDGHAVEILGELQECVAEHFGIPVEHSTFQLEPASHRDRERLTH</sequence>
<feature type="domain" description="Cation efflux protein transmembrane" evidence="9">
    <location>
        <begin position="23"/>
        <end position="214"/>
    </location>
</feature>
<dbReference type="Proteomes" id="UP000639051">
    <property type="component" value="Unassembled WGS sequence"/>
</dbReference>
<evidence type="ECO:0000256" key="5">
    <source>
        <dbReference type="ARBA" id="ARBA00022989"/>
    </source>
</evidence>
<keyword evidence="5 8" id="KW-1133">Transmembrane helix</keyword>
<proteinExistence type="inferred from homology"/>
<keyword evidence="4 8" id="KW-0812">Transmembrane</keyword>
<evidence type="ECO:0000259" key="9">
    <source>
        <dbReference type="Pfam" id="PF01545"/>
    </source>
</evidence>
<evidence type="ECO:0000256" key="2">
    <source>
        <dbReference type="ARBA" id="ARBA00008873"/>
    </source>
</evidence>
<dbReference type="NCBIfam" id="TIGR01297">
    <property type="entry name" value="CDF"/>
    <property type="match status" value="1"/>
</dbReference>
<feature type="transmembrane region" description="Helical" evidence="8">
    <location>
        <begin position="23"/>
        <end position="50"/>
    </location>
</feature>
<evidence type="ECO:0000256" key="3">
    <source>
        <dbReference type="ARBA" id="ARBA00022448"/>
    </source>
</evidence>
<comment type="caution">
    <text evidence="11">The sequence shown here is derived from an EMBL/GenBank/DDBJ whole genome shotgun (WGS) entry which is preliminary data.</text>
</comment>
<protein>
    <submittedName>
        <fullName evidence="11">Cation transporter</fullName>
    </submittedName>
</protein>
<keyword evidence="3" id="KW-0813">Transport</keyword>
<organism evidence="11 12">
    <name type="scientific">Sinomonas cellulolyticus</name>
    <dbReference type="NCBI Taxonomy" id="2801916"/>
    <lineage>
        <taxon>Bacteria</taxon>
        <taxon>Bacillati</taxon>
        <taxon>Actinomycetota</taxon>
        <taxon>Actinomycetes</taxon>
        <taxon>Micrococcales</taxon>
        <taxon>Micrococcaceae</taxon>
        <taxon>Sinomonas</taxon>
    </lineage>
</organism>
<dbReference type="InterPro" id="IPR027469">
    <property type="entry name" value="Cation_efflux_TMD_sf"/>
</dbReference>
<feature type="transmembrane region" description="Helical" evidence="8">
    <location>
        <begin position="88"/>
        <end position="107"/>
    </location>
</feature>
<feature type="transmembrane region" description="Helical" evidence="8">
    <location>
        <begin position="127"/>
        <end position="145"/>
    </location>
</feature>
<dbReference type="Gene3D" id="1.20.1510.10">
    <property type="entry name" value="Cation efflux protein transmembrane domain"/>
    <property type="match status" value="1"/>
</dbReference>
<dbReference type="PANTHER" id="PTHR11562:SF17">
    <property type="entry name" value="RE54080P-RELATED"/>
    <property type="match status" value="1"/>
</dbReference>
<dbReference type="InterPro" id="IPR058533">
    <property type="entry name" value="Cation_efflux_TM"/>
</dbReference>
<evidence type="ECO:0000256" key="6">
    <source>
        <dbReference type="ARBA" id="ARBA00023065"/>
    </source>
</evidence>
<comment type="subcellular location">
    <subcellularLocation>
        <location evidence="1">Membrane</location>
        <topology evidence="1">Multi-pass membrane protein</topology>
    </subcellularLocation>
</comment>
<dbReference type="SUPFAM" id="SSF161111">
    <property type="entry name" value="Cation efflux protein transmembrane domain-like"/>
    <property type="match status" value="1"/>
</dbReference>
<accession>A0ABS1K785</accession>
<name>A0ABS1K785_9MICC</name>
<dbReference type="Pfam" id="PF16916">
    <property type="entry name" value="ZT_dimer"/>
    <property type="match status" value="1"/>
</dbReference>
<dbReference type="SUPFAM" id="SSF160240">
    <property type="entry name" value="Cation efflux protein cytoplasmic domain-like"/>
    <property type="match status" value="1"/>
</dbReference>
<evidence type="ECO:0000256" key="4">
    <source>
        <dbReference type="ARBA" id="ARBA00022692"/>
    </source>
</evidence>
<dbReference type="InterPro" id="IPR036837">
    <property type="entry name" value="Cation_efflux_CTD_sf"/>
</dbReference>
<feature type="transmembrane region" description="Helical" evidence="8">
    <location>
        <begin position="157"/>
        <end position="183"/>
    </location>
</feature>
<dbReference type="InterPro" id="IPR027470">
    <property type="entry name" value="Cation_efflux_CTD"/>
</dbReference>
<gene>
    <name evidence="11" type="ORF">JJE72_11700</name>
</gene>
<comment type="similarity">
    <text evidence="2">Belongs to the cation diffusion facilitator (CDF) transporter (TC 2.A.4) family. SLC30A subfamily.</text>
</comment>
<evidence type="ECO:0000256" key="8">
    <source>
        <dbReference type="SAM" id="Phobius"/>
    </source>
</evidence>
<evidence type="ECO:0000313" key="12">
    <source>
        <dbReference type="Proteomes" id="UP000639051"/>
    </source>
</evidence>
<feature type="domain" description="Cation efflux protein cytoplasmic" evidence="10">
    <location>
        <begin position="218"/>
        <end position="298"/>
    </location>
</feature>
<evidence type="ECO:0000256" key="1">
    <source>
        <dbReference type="ARBA" id="ARBA00004141"/>
    </source>
</evidence>
<dbReference type="EMBL" id="JAERRC010000028">
    <property type="protein sequence ID" value="MBL0706166.1"/>
    <property type="molecule type" value="Genomic_DNA"/>
</dbReference>
<evidence type="ECO:0000313" key="11">
    <source>
        <dbReference type="EMBL" id="MBL0706166.1"/>
    </source>
</evidence>
<evidence type="ECO:0000256" key="7">
    <source>
        <dbReference type="ARBA" id="ARBA00023136"/>
    </source>
</evidence>
<dbReference type="PANTHER" id="PTHR11562">
    <property type="entry name" value="CATION EFFLUX PROTEIN/ ZINC TRANSPORTER"/>
    <property type="match status" value="1"/>
</dbReference>
<dbReference type="InterPro" id="IPR050681">
    <property type="entry name" value="CDF/SLC30A"/>
</dbReference>
<keyword evidence="7 8" id="KW-0472">Membrane</keyword>
<keyword evidence="12" id="KW-1185">Reference proteome</keyword>
<reference evidence="11 12" key="1">
    <citation type="submission" date="2021-01" db="EMBL/GenBank/DDBJ databases">
        <title>Genome public.</title>
        <authorList>
            <person name="Liu C."/>
            <person name="Sun Q."/>
        </authorList>
    </citation>
    <scope>NUCLEOTIDE SEQUENCE [LARGE SCALE GENOMIC DNA]</scope>
    <source>
        <strain evidence="11 12">JC656</strain>
    </source>
</reference>
<dbReference type="InterPro" id="IPR002524">
    <property type="entry name" value="Cation_efflux"/>
</dbReference>
<dbReference type="RefSeq" id="WP_189694498.1">
    <property type="nucleotide sequence ID" value="NZ_BNCM01000011.1"/>
</dbReference>
<keyword evidence="6" id="KW-0406">Ion transport</keyword>